<proteinExistence type="predicted"/>
<organism evidence="3">
    <name type="scientific">Haemonchus placei</name>
    <name type="common">Barber's pole worm</name>
    <dbReference type="NCBI Taxonomy" id="6290"/>
    <lineage>
        <taxon>Eukaryota</taxon>
        <taxon>Metazoa</taxon>
        <taxon>Ecdysozoa</taxon>
        <taxon>Nematoda</taxon>
        <taxon>Chromadorea</taxon>
        <taxon>Rhabditida</taxon>
        <taxon>Rhabditina</taxon>
        <taxon>Rhabditomorpha</taxon>
        <taxon>Strongyloidea</taxon>
        <taxon>Trichostrongylidae</taxon>
        <taxon>Haemonchus</taxon>
    </lineage>
</organism>
<dbReference type="WBParaSite" id="HPLM_0001737901-mRNA-1">
    <property type="protein sequence ID" value="HPLM_0001737901-mRNA-1"/>
    <property type="gene ID" value="HPLM_0001737901"/>
</dbReference>
<reference evidence="1 2" key="2">
    <citation type="submission" date="2018-11" db="EMBL/GenBank/DDBJ databases">
        <authorList>
            <consortium name="Pathogen Informatics"/>
        </authorList>
    </citation>
    <scope>NUCLEOTIDE SEQUENCE [LARGE SCALE GENOMIC DNA]</scope>
    <source>
        <strain evidence="1 2">MHpl1</strain>
    </source>
</reference>
<name>A0A0N4WZK2_HAEPC</name>
<evidence type="ECO:0000313" key="3">
    <source>
        <dbReference type="WBParaSite" id="HPLM_0001737901-mRNA-1"/>
    </source>
</evidence>
<protein>
    <submittedName>
        <fullName evidence="1 3">Uncharacterized protein</fullName>
    </submittedName>
</protein>
<sequence length="101" mass="11038">MYPYRTRKAAILSASNQQARQDSAPAHRAKVVQDPLDYNLWSYLESKACATPHPNLDSLKAAHIKNGTKSTTHSCVRSSTLFPIDSALSSVPKVAVSRSNL</sequence>
<accession>A0A0N4WZK2</accession>
<dbReference type="AlphaFoldDB" id="A0A0N4WZK2"/>
<evidence type="ECO:0000313" key="1">
    <source>
        <dbReference type="EMBL" id="VDO64796.1"/>
    </source>
</evidence>
<evidence type="ECO:0000313" key="2">
    <source>
        <dbReference type="Proteomes" id="UP000268014"/>
    </source>
</evidence>
<gene>
    <name evidence="1" type="ORF">HPLM_LOCUS17371</name>
</gene>
<keyword evidence="2" id="KW-1185">Reference proteome</keyword>
<reference evidence="3" key="1">
    <citation type="submission" date="2017-02" db="UniProtKB">
        <authorList>
            <consortium name="WormBaseParasite"/>
        </authorList>
    </citation>
    <scope>IDENTIFICATION</scope>
</reference>
<dbReference type="OrthoDB" id="7951431at2759"/>
<dbReference type="EMBL" id="UZAF01019929">
    <property type="protein sequence ID" value="VDO64796.1"/>
    <property type="molecule type" value="Genomic_DNA"/>
</dbReference>
<dbReference type="Proteomes" id="UP000268014">
    <property type="component" value="Unassembled WGS sequence"/>
</dbReference>